<dbReference type="GO" id="GO:0002161">
    <property type="term" value="F:aminoacyl-tRNA deacylase activity"/>
    <property type="evidence" value="ECO:0007669"/>
    <property type="project" value="InterPro"/>
</dbReference>
<dbReference type="Pfam" id="PF19302">
    <property type="entry name" value="DUF5915"/>
    <property type="match status" value="1"/>
</dbReference>
<dbReference type="AlphaFoldDB" id="A0A517ZVD3"/>
<dbReference type="Proteomes" id="UP000319383">
    <property type="component" value="Chromosome"/>
</dbReference>
<dbReference type="GO" id="GO:0004822">
    <property type="term" value="F:isoleucine-tRNA ligase activity"/>
    <property type="evidence" value="ECO:0007669"/>
    <property type="project" value="UniProtKB-EC"/>
</dbReference>
<comment type="catalytic activity">
    <reaction evidence="6">
        <text>tRNA(Ile) + L-isoleucine + ATP = L-isoleucyl-tRNA(Ile) + AMP + diphosphate</text>
        <dbReference type="Rhea" id="RHEA:11060"/>
        <dbReference type="Rhea" id="RHEA-COMP:9666"/>
        <dbReference type="Rhea" id="RHEA-COMP:9695"/>
        <dbReference type="ChEBI" id="CHEBI:30616"/>
        <dbReference type="ChEBI" id="CHEBI:33019"/>
        <dbReference type="ChEBI" id="CHEBI:58045"/>
        <dbReference type="ChEBI" id="CHEBI:78442"/>
        <dbReference type="ChEBI" id="CHEBI:78528"/>
        <dbReference type="ChEBI" id="CHEBI:456215"/>
        <dbReference type="EC" id="6.1.1.5"/>
    </reaction>
</comment>
<dbReference type="Gene3D" id="3.40.50.620">
    <property type="entry name" value="HUPs"/>
    <property type="match status" value="2"/>
</dbReference>
<keyword evidence="5" id="KW-0030">Aminoacyl-tRNA synthetase</keyword>
<dbReference type="PANTHER" id="PTHR42780">
    <property type="entry name" value="SOLEUCYL-TRNA SYNTHETASE"/>
    <property type="match status" value="1"/>
</dbReference>
<feature type="domain" description="Methionyl/Valyl/Leucyl/Isoleucyl-tRNA synthetase anticodon-binding" evidence="8">
    <location>
        <begin position="815"/>
        <end position="966"/>
    </location>
</feature>
<dbReference type="CDD" id="cd07961">
    <property type="entry name" value="Anticodon_Ia_Ile_ABEc"/>
    <property type="match status" value="1"/>
</dbReference>
<dbReference type="Pfam" id="PF08264">
    <property type="entry name" value="Anticodon_1"/>
    <property type="match status" value="1"/>
</dbReference>
<dbReference type="InterPro" id="IPR013155">
    <property type="entry name" value="M/V/L/I-tRNA-synth_anticd-bd"/>
</dbReference>
<dbReference type="GO" id="GO:0000049">
    <property type="term" value="F:tRNA binding"/>
    <property type="evidence" value="ECO:0007669"/>
    <property type="project" value="InterPro"/>
</dbReference>
<keyword evidence="3" id="KW-0067">ATP-binding</keyword>
<dbReference type="InterPro" id="IPR023586">
    <property type="entry name" value="Ile-tRNA-ligase_type2"/>
</dbReference>
<dbReference type="Gene3D" id="3.90.740.10">
    <property type="entry name" value="Valyl/Leucyl/Isoleucyl-tRNA synthetase, editing domain"/>
    <property type="match status" value="1"/>
</dbReference>
<dbReference type="SUPFAM" id="SSF47323">
    <property type="entry name" value="Anticodon-binding domain of a subclass of class I aminoacyl-tRNA synthetases"/>
    <property type="match status" value="1"/>
</dbReference>
<dbReference type="KEGG" id="sdyn:Mal52_49250"/>
<dbReference type="InterPro" id="IPR014729">
    <property type="entry name" value="Rossmann-like_a/b/a_fold"/>
</dbReference>
<dbReference type="EMBL" id="CP036276">
    <property type="protein sequence ID" value="QDU46405.1"/>
    <property type="molecule type" value="Genomic_DNA"/>
</dbReference>
<dbReference type="Pfam" id="PF00133">
    <property type="entry name" value="tRNA-synt_1"/>
    <property type="match status" value="2"/>
</dbReference>
<dbReference type="RefSeq" id="WP_145378922.1">
    <property type="nucleotide sequence ID" value="NZ_CP036276.1"/>
</dbReference>
<accession>A0A517ZVD3</accession>
<proteinExistence type="predicted"/>
<keyword evidence="1 9" id="KW-0436">Ligase</keyword>
<evidence type="ECO:0000313" key="9">
    <source>
        <dbReference type="EMBL" id="QDU46405.1"/>
    </source>
</evidence>
<dbReference type="EC" id="6.1.1.5" evidence="9"/>
<gene>
    <name evidence="9" type="primary">ileS</name>
    <name evidence="9" type="ORF">Mal52_49250</name>
</gene>
<protein>
    <submittedName>
        <fullName evidence="9">Isoleucine--tRNA ligase</fullName>
        <ecNumber evidence="9">6.1.1.5</ecNumber>
    </submittedName>
</protein>
<dbReference type="SUPFAM" id="SSF50677">
    <property type="entry name" value="ValRS/IleRS/LeuRS editing domain"/>
    <property type="match status" value="1"/>
</dbReference>
<evidence type="ECO:0000256" key="3">
    <source>
        <dbReference type="ARBA" id="ARBA00022840"/>
    </source>
</evidence>
<evidence type="ECO:0000256" key="1">
    <source>
        <dbReference type="ARBA" id="ARBA00022598"/>
    </source>
</evidence>
<dbReference type="Gene3D" id="1.10.730.10">
    <property type="entry name" value="Isoleucyl-tRNA Synthetase, Domain 1"/>
    <property type="match status" value="1"/>
</dbReference>
<keyword evidence="10" id="KW-1185">Reference proteome</keyword>
<keyword evidence="4" id="KW-0648">Protein biosynthesis</keyword>
<dbReference type="InterPro" id="IPR009080">
    <property type="entry name" value="tRNAsynth_Ia_anticodon-bd"/>
</dbReference>
<reference evidence="9 10" key="1">
    <citation type="submission" date="2019-02" db="EMBL/GenBank/DDBJ databases">
        <title>Deep-cultivation of Planctomycetes and their phenomic and genomic characterization uncovers novel biology.</title>
        <authorList>
            <person name="Wiegand S."/>
            <person name="Jogler M."/>
            <person name="Boedeker C."/>
            <person name="Pinto D."/>
            <person name="Vollmers J."/>
            <person name="Rivas-Marin E."/>
            <person name="Kohn T."/>
            <person name="Peeters S.H."/>
            <person name="Heuer A."/>
            <person name="Rast P."/>
            <person name="Oberbeckmann S."/>
            <person name="Bunk B."/>
            <person name="Jeske O."/>
            <person name="Meyerdierks A."/>
            <person name="Storesund J.E."/>
            <person name="Kallscheuer N."/>
            <person name="Luecker S."/>
            <person name="Lage O.M."/>
            <person name="Pohl T."/>
            <person name="Merkel B.J."/>
            <person name="Hornburger P."/>
            <person name="Mueller R.-W."/>
            <person name="Bruemmer F."/>
            <person name="Labrenz M."/>
            <person name="Spormann A.M."/>
            <person name="Op den Camp H."/>
            <person name="Overmann J."/>
            <person name="Amann R."/>
            <person name="Jetten M.S.M."/>
            <person name="Mascher T."/>
            <person name="Medema M.H."/>
            <person name="Devos D.P."/>
            <person name="Kaster A.-K."/>
            <person name="Ovreas L."/>
            <person name="Rohde M."/>
            <person name="Galperin M.Y."/>
            <person name="Jogler C."/>
        </authorList>
    </citation>
    <scope>NUCLEOTIDE SEQUENCE [LARGE SCALE GENOMIC DNA]</scope>
    <source>
        <strain evidence="9 10">Mal52</strain>
    </source>
</reference>
<evidence type="ECO:0000313" key="10">
    <source>
        <dbReference type="Proteomes" id="UP000319383"/>
    </source>
</evidence>
<dbReference type="SUPFAM" id="SSF52374">
    <property type="entry name" value="Nucleotidylyl transferase"/>
    <property type="match status" value="2"/>
</dbReference>
<dbReference type="GO" id="GO:0006428">
    <property type="term" value="P:isoleucyl-tRNA aminoacylation"/>
    <property type="evidence" value="ECO:0007669"/>
    <property type="project" value="TreeGrafter"/>
</dbReference>
<dbReference type="InterPro" id="IPR002300">
    <property type="entry name" value="aa-tRNA-synth_Ia"/>
</dbReference>
<dbReference type="PANTHER" id="PTHR42780:SF1">
    <property type="entry name" value="ISOLEUCINE--TRNA LIGASE, CYTOPLASMIC"/>
    <property type="match status" value="1"/>
</dbReference>
<name>A0A517ZVD3_9PLAN</name>
<feature type="domain" description="Aminoacyl-tRNA synthetase class Ia" evidence="7">
    <location>
        <begin position="181"/>
        <end position="736"/>
    </location>
</feature>
<dbReference type="InterPro" id="IPR033709">
    <property type="entry name" value="Anticodon_Ile_ABEc"/>
</dbReference>
<evidence type="ECO:0000256" key="5">
    <source>
        <dbReference type="ARBA" id="ARBA00023146"/>
    </source>
</evidence>
<feature type="domain" description="Aminoacyl-tRNA synthetase class Ia" evidence="7">
    <location>
        <begin position="17"/>
        <end position="148"/>
    </location>
</feature>
<evidence type="ECO:0000256" key="2">
    <source>
        <dbReference type="ARBA" id="ARBA00022741"/>
    </source>
</evidence>
<sequence>MFEKVSADAEFVGGEHQVLKFWESAGIFDKLRAKNAGKPPWSFLDGPITANNPMGVHHAWGRTYKDAYQRFFAMNGHELRYQNGFDCQGLWVEIEVERDLGFTTKASIESMGIDTFSNACKQRVLKFAARQTEQSIRLGYWMDWDSPEELRKLSENVGKDEPVTITTPSGKTATGPAHQLVGRLGCPEWGGSYFTFSTENNETIWTFLKKCFERGKIKKGHDVMPWSGRAGSAYSQMEVADGRKLSVHKSVFVRFPLRGRTDEYLLVWTTTPWTLTSNVAAAVNPELEYVKLKSKRDGAVYYFAKENLDFQRLSREFKEGFGRPEWEWPKDVPKLKSLGQIFKEQGGFEIEATILGAEMVGWEYDGPFDDLAAQQQSGGVPTDESLADKSGVSCHRVIDGGRDSKGKPNVVAGEGTGIVHIAPGCGDIDHKLGAEQGIVGIAPLEEDGTFTSEFGDFAGRRANDPETAELVFEKLKAKHLLVAVESYPHIYPHCWRTGDELVFRLVDEWFIDMDWRDEIKAVTEQIRWLPDSIDGKEREIEWLTNMRDWMISKKRFWGLALPIWVDEETGDFEVIGSLAELKERAVEGWDEFEGHTPHRPWIDKVKIANPKNGNVMSRIPDVGNPWLDAGIVPFSTMHYNSNREEWQKWYPADFVTECFPGQFRNWFYALLAMGTMMDNTPPFKTLLGHRLVMNEEGKPMHKSDGTAIWFEEAAEQVGVDTMRWMFLGQNPATDLRFGHRNPDKPVTLQTPNGPVDQTAEGVPTCAVVSGPADETRRQILITLWNTYTFFVNYARLDEFDAAAAPVPVAERPEIDRWVLANLHALVQTANTEMQDFNVAGFLKEAARFIDDLSNWYIRRNRRRFWRSKDAGDRDKLAAYQTLYDVLVTLTKLLAPVIPFLSERLYQNLVCAVDKTAPESVHLCDYPQADPAVLDPELSQRMALAQLVVNLGHGLREKTSLRVRQPLAELRFACANPAHLSAIENLSDVIKEELNIKQITGCENLDELVSYTYKPNLKTLGPRYGKLLGVIRKELPNLDGHLLAPLRSGESVTVTLGGEELELGPDDVMVGTEQAADWAAADQDGVQIALSTVLTPELIGEGMARDVVRHVQQLRKDADLDIENRIAVTYCTDDAEVVAAIEQWQDYVCGETLADALSRTETSPEGAKSVSVGPADVALAIAKV</sequence>
<evidence type="ECO:0000256" key="4">
    <source>
        <dbReference type="ARBA" id="ARBA00022917"/>
    </source>
</evidence>
<organism evidence="9 10">
    <name type="scientific">Symmachiella dynata</name>
    <dbReference type="NCBI Taxonomy" id="2527995"/>
    <lineage>
        <taxon>Bacteria</taxon>
        <taxon>Pseudomonadati</taxon>
        <taxon>Planctomycetota</taxon>
        <taxon>Planctomycetia</taxon>
        <taxon>Planctomycetales</taxon>
        <taxon>Planctomycetaceae</taxon>
        <taxon>Symmachiella</taxon>
    </lineage>
</organism>
<keyword evidence="2" id="KW-0547">Nucleotide-binding</keyword>
<dbReference type="GO" id="GO:0005524">
    <property type="term" value="F:ATP binding"/>
    <property type="evidence" value="ECO:0007669"/>
    <property type="project" value="UniProtKB-KW"/>
</dbReference>
<dbReference type="InterPro" id="IPR009008">
    <property type="entry name" value="Val/Leu/Ile-tRNA-synth_edit"/>
</dbReference>
<evidence type="ECO:0000259" key="8">
    <source>
        <dbReference type="Pfam" id="PF08264"/>
    </source>
</evidence>
<evidence type="ECO:0000256" key="6">
    <source>
        <dbReference type="ARBA" id="ARBA00048359"/>
    </source>
</evidence>
<evidence type="ECO:0000259" key="7">
    <source>
        <dbReference type="Pfam" id="PF00133"/>
    </source>
</evidence>